<comment type="caution">
    <text evidence="1">The sequence shown here is derived from an EMBL/GenBank/DDBJ whole genome shotgun (WGS) entry which is preliminary data.</text>
</comment>
<gene>
    <name evidence="1" type="ORF">O6P43_016528</name>
</gene>
<dbReference type="SMART" id="SM00367">
    <property type="entry name" value="LRR_CC"/>
    <property type="match status" value="2"/>
</dbReference>
<dbReference type="KEGG" id="qsa:O6P43_016528"/>
<name>A0AAD7LMZ8_QUISA</name>
<dbReference type="AlphaFoldDB" id="A0AAD7LMZ8"/>
<dbReference type="InterPro" id="IPR006553">
    <property type="entry name" value="Leu-rich_rpt_Cys-con_subtyp"/>
</dbReference>
<dbReference type="InterPro" id="IPR001611">
    <property type="entry name" value="Leu-rich_rpt"/>
</dbReference>
<organism evidence="1 2">
    <name type="scientific">Quillaja saponaria</name>
    <name type="common">Soap bark tree</name>
    <dbReference type="NCBI Taxonomy" id="32244"/>
    <lineage>
        <taxon>Eukaryota</taxon>
        <taxon>Viridiplantae</taxon>
        <taxon>Streptophyta</taxon>
        <taxon>Embryophyta</taxon>
        <taxon>Tracheophyta</taxon>
        <taxon>Spermatophyta</taxon>
        <taxon>Magnoliopsida</taxon>
        <taxon>eudicotyledons</taxon>
        <taxon>Gunneridae</taxon>
        <taxon>Pentapetalae</taxon>
        <taxon>rosids</taxon>
        <taxon>fabids</taxon>
        <taxon>Fabales</taxon>
        <taxon>Quillajaceae</taxon>
        <taxon>Quillaja</taxon>
    </lineage>
</organism>
<sequence length="121" mass="13792">MGCKLLSRVDIKKCHNIDDIGMISLANSSQNLRQINLSYSSVTDVGLLSLASNQLPTDLEQSCISRKYVVARFNGEIKYFRLNWILRVGNYSWKIWFIKTSKFGQNVASCECELKRSPILV</sequence>
<keyword evidence="2" id="KW-1185">Reference proteome</keyword>
<dbReference type="Gene3D" id="3.80.10.10">
    <property type="entry name" value="Ribonuclease Inhibitor"/>
    <property type="match status" value="1"/>
</dbReference>
<proteinExistence type="predicted"/>
<dbReference type="InterPro" id="IPR032675">
    <property type="entry name" value="LRR_dom_sf"/>
</dbReference>
<dbReference type="Pfam" id="PF13516">
    <property type="entry name" value="LRR_6"/>
    <property type="match status" value="2"/>
</dbReference>
<dbReference type="EMBL" id="JARAOO010000007">
    <property type="protein sequence ID" value="KAJ7961145.1"/>
    <property type="molecule type" value="Genomic_DNA"/>
</dbReference>
<dbReference type="SUPFAM" id="SSF52047">
    <property type="entry name" value="RNI-like"/>
    <property type="match status" value="1"/>
</dbReference>
<evidence type="ECO:0000313" key="1">
    <source>
        <dbReference type="EMBL" id="KAJ7961145.1"/>
    </source>
</evidence>
<reference evidence="1" key="1">
    <citation type="journal article" date="2023" name="Science">
        <title>Elucidation of the pathway for biosynthesis of saponin adjuvants from the soapbark tree.</title>
        <authorList>
            <person name="Reed J."/>
            <person name="Orme A."/>
            <person name="El-Demerdash A."/>
            <person name="Owen C."/>
            <person name="Martin L.B.B."/>
            <person name="Misra R.C."/>
            <person name="Kikuchi S."/>
            <person name="Rejzek M."/>
            <person name="Martin A.C."/>
            <person name="Harkess A."/>
            <person name="Leebens-Mack J."/>
            <person name="Louveau T."/>
            <person name="Stephenson M.J."/>
            <person name="Osbourn A."/>
        </authorList>
    </citation>
    <scope>NUCLEOTIDE SEQUENCE</scope>
    <source>
        <strain evidence="1">S10</strain>
    </source>
</reference>
<accession>A0AAD7LMZ8</accession>
<evidence type="ECO:0000313" key="2">
    <source>
        <dbReference type="Proteomes" id="UP001163823"/>
    </source>
</evidence>
<dbReference type="Proteomes" id="UP001163823">
    <property type="component" value="Chromosome 7"/>
</dbReference>
<protein>
    <submittedName>
        <fullName evidence="1">F-box/LRR-repeat protein 3</fullName>
    </submittedName>
</protein>